<dbReference type="Proteomes" id="UP000824120">
    <property type="component" value="Chromosome 3"/>
</dbReference>
<name>A0A9J5ZPT3_SOLCO</name>
<accession>A0A9J5ZPT3</accession>
<evidence type="ECO:0000313" key="2">
    <source>
        <dbReference type="Proteomes" id="UP000824120"/>
    </source>
</evidence>
<reference evidence="1 2" key="1">
    <citation type="submission" date="2020-09" db="EMBL/GenBank/DDBJ databases">
        <title>De no assembly of potato wild relative species, Solanum commersonii.</title>
        <authorList>
            <person name="Cho K."/>
        </authorList>
    </citation>
    <scope>NUCLEOTIDE SEQUENCE [LARGE SCALE GENOMIC DNA]</scope>
    <source>
        <strain evidence="1">LZ3.2</strain>
        <tissue evidence="1">Leaf</tissue>
    </source>
</reference>
<keyword evidence="2" id="KW-1185">Reference proteome</keyword>
<gene>
    <name evidence="1" type="ORF">H5410_014006</name>
</gene>
<protein>
    <submittedName>
        <fullName evidence="1">Uncharacterized protein</fullName>
    </submittedName>
</protein>
<comment type="caution">
    <text evidence="1">The sequence shown here is derived from an EMBL/GenBank/DDBJ whole genome shotgun (WGS) entry which is preliminary data.</text>
</comment>
<proteinExistence type="predicted"/>
<dbReference type="EMBL" id="JACXVP010000003">
    <property type="protein sequence ID" value="KAG5614182.1"/>
    <property type="molecule type" value="Genomic_DNA"/>
</dbReference>
<sequence length="37" mass="4294">MRGFMEYGLSLKAADQDLHRKSVIARSVVKLTMWELL</sequence>
<evidence type="ECO:0000313" key="1">
    <source>
        <dbReference type="EMBL" id="KAG5614182.1"/>
    </source>
</evidence>
<organism evidence="1 2">
    <name type="scientific">Solanum commersonii</name>
    <name type="common">Commerson's wild potato</name>
    <name type="synonym">Commerson's nightshade</name>
    <dbReference type="NCBI Taxonomy" id="4109"/>
    <lineage>
        <taxon>Eukaryota</taxon>
        <taxon>Viridiplantae</taxon>
        <taxon>Streptophyta</taxon>
        <taxon>Embryophyta</taxon>
        <taxon>Tracheophyta</taxon>
        <taxon>Spermatophyta</taxon>
        <taxon>Magnoliopsida</taxon>
        <taxon>eudicotyledons</taxon>
        <taxon>Gunneridae</taxon>
        <taxon>Pentapetalae</taxon>
        <taxon>asterids</taxon>
        <taxon>lamiids</taxon>
        <taxon>Solanales</taxon>
        <taxon>Solanaceae</taxon>
        <taxon>Solanoideae</taxon>
        <taxon>Solaneae</taxon>
        <taxon>Solanum</taxon>
    </lineage>
</organism>
<dbReference type="AlphaFoldDB" id="A0A9J5ZPT3"/>